<sequence>SKTCRKRAGSRLQRQVCQLNFLCLTDNCDVAQGAIRAGWPFINP</sequence>
<protein>
    <submittedName>
        <fullName evidence="1">Uncharacterized protein</fullName>
    </submittedName>
</protein>
<dbReference type="EMBL" id="HAEF01001472">
    <property type="protein sequence ID" value="SBR38854.1"/>
    <property type="molecule type" value="Transcribed_RNA"/>
</dbReference>
<evidence type="ECO:0000313" key="1">
    <source>
        <dbReference type="EMBL" id="SBR38854.1"/>
    </source>
</evidence>
<accession>A0A1A8L4N0</accession>
<name>A0A1A8L4N0_9TELE</name>
<feature type="non-terminal residue" evidence="1">
    <location>
        <position position="1"/>
    </location>
</feature>
<gene>
    <name evidence="1" type="primary">Nfu_g_1_014740</name>
</gene>
<reference evidence="1" key="2">
    <citation type="submission" date="2016-06" db="EMBL/GenBank/DDBJ databases">
        <title>The genome of a short-lived fish provides insights into sex chromosome evolution and the genetic control of aging.</title>
        <authorList>
            <person name="Reichwald K."/>
            <person name="Felder M."/>
            <person name="Petzold A."/>
            <person name="Koch P."/>
            <person name="Groth M."/>
            <person name="Platzer M."/>
        </authorList>
    </citation>
    <scope>NUCLEOTIDE SEQUENCE</scope>
    <source>
        <tissue evidence="1">Brain</tissue>
    </source>
</reference>
<proteinExistence type="predicted"/>
<reference evidence="1" key="1">
    <citation type="submission" date="2016-05" db="EMBL/GenBank/DDBJ databases">
        <authorList>
            <person name="Lavstsen T."/>
            <person name="Jespersen J.S."/>
        </authorList>
    </citation>
    <scope>NUCLEOTIDE SEQUENCE</scope>
    <source>
        <tissue evidence="1">Brain</tissue>
    </source>
</reference>
<organism evidence="1">
    <name type="scientific">Nothobranchius pienaari</name>
    <dbReference type="NCBI Taxonomy" id="704102"/>
    <lineage>
        <taxon>Eukaryota</taxon>
        <taxon>Metazoa</taxon>
        <taxon>Chordata</taxon>
        <taxon>Craniata</taxon>
        <taxon>Vertebrata</taxon>
        <taxon>Euteleostomi</taxon>
        <taxon>Actinopterygii</taxon>
        <taxon>Neopterygii</taxon>
        <taxon>Teleostei</taxon>
        <taxon>Neoteleostei</taxon>
        <taxon>Acanthomorphata</taxon>
        <taxon>Ovalentaria</taxon>
        <taxon>Atherinomorphae</taxon>
        <taxon>Cyprinodontiformes</taxon>
        <taxon>Nothobranchiidae</taxon>
        <taxon>Nothobranchius</taxon>
    </lineage>
</organism>
<dbReference type="AlphaFoldDB" id="A0A1A8L4N0"/>
<feature type="non-terminal residue" evidence="1">
    <location>
        <position position="44"/>
    </location>
</feature>